<proteinExistence type="evidence at transcript level"/>
<sequence length="174" mass="19825">MNSKMTYLMMKKNPLVLIATHSGTVHNHRVIKVEEPDESLVTLNDIEEAYALSLCNKIDKAEAKKRFLPHKTLKSSTENSKPNKIRDLSAATPPAPVFGDIKLITLEESIKLQYEQTKHLKEVQLSHATERLKNSRFRMGETLPGPDNLTQYRDNHSYHHSEDESGEECDNGEE</sequence>
<name>R4WQT6_RIPPE</name>
<feature type="region of interest" description="Disordered" evidence="1">
    <location>
        <begin position="136"/>
        <end position="174"/>
    </location>
</feature>
<evidence type="ECO:0000256" key="1">
    <source>
        <dbReference type="SAM" id="MobiDB-lite"/>
    </source>
</evidence>
<organism evidence="2">
    <name type="scientific">Riptortus pedestris</name>
    <name type="common">Bean bug</name>
    <dbReference type="NCBI Taxonomy" id="329032"/>
    <lineage>
        <taxon>Eukaryota</taxon>
        <taxon>Metazoa</taxon>
        <taxon>Ecdysozoa</taxon>
        <taxon>Arthropoda</taxon>
        <taxon>Hexapoda</taxon>
        <taxon>Insecta</taxon>
        <taxon>Pterygota</taxon>
        <taxon>Neoptera</taxon>
        <taxon>Paraneoptera</taxon>
        <taxon>Hemiptera</taxon>
        <taxon>Heteroptera</taxon>
        <taxon>Panheteroptera</taxon>
        <taxon>Pentatomomorpha</taxon>
        <taxon>Coreoidea</taxon>
        <taxon>Alydidae</taxon>
        <taxon>Riptortus</taxon>
    </lineage>
</organism>
<accession>R4WQT6</accession>
<reference evidence="2" key="1">
    <citation type="journal article" date="2013" name="PLoS ONE">
        <title>Gene expression in gut symbiotic organ of stinkbug affected by extracellular bacterial symbiont.</title>
        <authorList>
            <person name="Futahashi R."/>
            <person name="Tanaka K."/>
            <person name="Tanahashi M."/>
            <person name="Nikoh N."/>
            <person name="Kikuchi Y."/>
            <person name="Lee B.L."/>
            <person name="Fukatsu T."/>
        </authorList>
    </citation>
    <scope>NUCLEOTIDE SEQUENCE</scope>
    <source>
        <tissue evidence="2">Midgut</tissue>
    </source>
</reference>
<feature type="compositionally biased region" description="Basic and acidic residues" evidence="1">
    <location>
        <begin position="153"/>
        <end position="163"/>
    </location>
</feature>
<evidence type="ECO:0000313" key="2">
    <source>
        <dbReference type="EMBL" id="BAN21251.1"/>
    </source>
</evidence>
<feature type="compositionally biased region" description="Acidic residues" evidence="1">
    <location>
        <begin position="164"/>
        <end position="174"/>
    </location>
</feature>
<dbReference type="AlphaFoldDB" id="R4WQT6"/>
<protein>
    <submittedName>
        <fullName evidence="2">Unkown protein</fullName>
    </submittedName>
</protein>
<dbReference type="EMBL" id="AK418036">
    <property type="protein sequence ID" value="BAN21251.1"/>
    <property type="molecule type" value="mRNA"/>
</dbReference>